<accession>A0A5R9J2J4</accession>
<keyword evidence="1" id="KW-0732">Signal</keyword>
<dbReference type="SUPFAM" id="SSF53850">
    <property type="entry name" value="Periplasmic binding protein-like II"/>
    <property type="match status" value="1"/>
</dbReference>
<evidence type="ECO:0000259" key="2">
    <source>
        <dbReference type="Pfam" id="PF09084"/>
    </source>
</evidence>
<dbReference type="OrthoDB" id="7374754at2"/>
<dbReference type="Gene3D" id="3.40.190.10">
    <property type="entry name" value="Periplasmic binding protein-like II"/>
    <property type="match status" value="2"/>
</dbReference>
<dbReference type="Pfam" id="PF09084">
    <property type="entry name" value="NMT1"/>
    <property type="match status" value="1"/>
</dbReference>
<dbReference type="PANTHER" id="PTHR30024">
    <property type="entry name" value="ALIPHATIC SULFONATES-BINDING PROTEIN-RELATED"/>
    <property type="match status" value="1"/>
</dbReference>
<protein>
    <recommendedName>
        <fullName evidence="2">SsuA/THI5-like domain-containing protein</fullName>
    </recommendedName>
</protein>
<feature type="signal peptide" evidence="1">
    <location>
        <begin position="1"/>
        <end position="29"/>
    </location>
</feature>
<evidence type="ECO:0000256" key="1">
    <source>
        <dbReference type="SAM" id="SignalP"/>
    </source>
</evidence>
<feature type="domain" description="SsuA/THI5-like" evidence="2">
    <location>
        <begin position="113"/>
        <end position="250"/>
    </location>
</feature>
<feature type="chain" id="PRO_5024278967" description="SsuA/THI5-like domain-containing protein" evidence="1">
    <location>
        <begin position="30"/>
        <end position="316"/>
    </location>
</feature>
<evidence type="ECO:0000313" key="3">
    <source>
        <dbReference type="EMBL" id="TLU71855.1"/>
    </source>
</evidence>
<comment type="caution">
    <text evidence="3">The sequence shown here is derived from an EMBL/GenBank/DDBJ whole genome shotgun (WGS) entry which is preliminary data.</text>
</comment>
<gene>
    <name evidence="3" type="ORF">FE263_15500</name>
</gene>
<dbReference type="EMBL" id="VCDI01000005">
    <property type="protein sequence ID" value="TLU71855.1"/>
    <property type="molecule type" value="Genomic_DNA"/>
</dbReference>
<keyword evidence="4" id="KW-1185">Reference proteome</keyword>
<dbReference type="Proteomes" id="UP000305654">
    <property type="component" value="Unassembled WGS sequence"/>
</dbReference>
<dbReference type="PANTHER" id="PTHR30024:SF42">
    <property type="entry name" value="ALIPHATIC SULFONATES-BINDING PROTEIN-RELATED"/>
    <property type="match status" value="1"/>
</dbReference>
<dbReference type="RefSeq" id="WP_138326925.1">
    <property type="nucleotide sequence ID" value="NZ_VCDI01000005.1"/>
</dbReference>
<proteinExistence type="predicted"/>
<name>A0A5R9J2J4_9PROT</name>
<dbReference type="InterPro" id="IPR015168">
    <property type="entry name" value="SsuA/THI5"/>
</dbReference>
<dbReference type="AlphaFoldDB" id="A0A5R9J2J4"/>
<organism evidence="3 4">
    <name type="scientific">Lichenicoccus roseus</name>
    <dbReference type="NCBI Taxonomy" id="2683649"/>
    <lineage>
        <taxon>Bacteria</taxon>
        <taxon>Pseudomonadati</taxon>
        <taxon>Pseudomonadota</taxon>
        <taxon>Alphaproteobacteria</taxon>
        <taxon>Acetobacterales</taxon>
        <taxon>Acetobacteraceae</taxon>
        <taxon>Lichenicoccus</taxon>
    </lineage>
</organism>
<evidence type="ECO:0000313" key="4">
    <source>
        <dbReference type="Proteomes" id="UP000305654"/>
    </source>
</evidence>
<reference evidence="3 4" key="1">
    <citation type="submission" date="2019-05" db="EMBL/GenBank/DDBJ databases">
        <authorList>
            <person name="Pankratov T."/>
            <person name="Grouzdev D."/>
        </authorList>
    </citation>
    <scope>NUCLEOTIDE SEQUENCE [LARGE SCALE GENOMIC DNA]</scope>
    <source>
        <strain evidence="3 4">KEBCLARHB70R</strain>
    </source>
</reference>
<sequence length="316" mass="34053">MTLSITRRRTIVAMAGALAPIACRSSAAAASPVRLSYQESSVLLQVLRNRAILEPRLQALGFTPVWSQLGHSLAELGQVDFQGDVAEAVPVMIHQKLPNLILYAAEGPSPRAAGIVVRNDGGINGVPMLNRKRVGVAKGGSSFDLLLRSLHNNGMSLADIEATYLPEAASSAAFSSGHLDAWATYDPFLSSAETDPRARLLTDGGSQGLRYDRYYMVDAGFARAHPQVVKAMFDALVEGAAWIRTHPDQATTLLSGLWQNMPLEAVRRIDSHRNYSVRAIDNTDIPTLQQIAGRYRAAGVLPMDPDVASIGIWKAA</sequence>